<dbReference type="Gene3D" id="3.30.420.10">
    <property type="entry name" value="Ribonuclease H-like superfamily/Ribonuclease H"/>
    <property type="match status" value="1"/>
</dbReference>
<dbReference type="GO" id="GO:0015074">
    <property type="term" value="P:DNA integration"/>
    <property type="evidence" value="ECO:0007669"/>
    <property type="project" value="InterPro"/>
</dbReference>
<dbReference type="SUPFAM" id="SSF53098">
    <property type="entry name" value="Ribonuclease H-like"/>
    <property type="match status" value="1"/>
</dbReference>
<name>A0A182XPK3_ANOQN</name>
<dbReference type="Pfam" id="PF17921">
    <property type="entry name" value="Integrase_H2C2"/>
    <property type="match status" value="1"/>
</dbReference>
<dbReference type="STRING" id="34691.A0A182XPK3"/>
<dbReference type="PANTHER" id="PTHR47331">
    <property type="entry name" value="PHD-TYPE DOMAIN-CONTAINING PROTEIN"/>
    <property type="match status" value="1"/>
</dbReference>
<dbReference type="GO" id="GO:0003676">
    <property type="term" value="F:nucleic acid binding"/>
    <property type="evidence" value="ECO:0007669"/>
    <property type="project" value="InterPro"/>
</dbReference>
<dbReference type="InterPro" id="IPR040676">
    <property type="entry name" value="DUF5641"/>
</dbReference>
<dbReference type="InterPro" id="IPR041588">
    <property type="entry name" value="Integrase_H2C2"/>
</dbReference>
<dbReference type="Pfam" id="PF18701">
    <property type="entry name" value="DUF5641"/>
    <property type="match status" value="1"/>
</dbReference>
<dbReference type="PANTHER" id="PTHR47331:SF1">
    <property type="entry name" value="GAG-LIKE PROTEIN"/>
    <property type="match status" value="1"/>
</dbReference>
<protein>
    <recommendedName>
        <fullName evidence="1">Integrase catalytic domain-containing protein</fullName>
    </recommendedName>
</protein>
<proteinExistence type="predicted"/>
<accession>A0A182XPK3</accession>
<dbReference type="VEuPathDB" id="VectorBase:AQUA011805"/>
<dbReference type="AlphaFoldDB" id="A0A182XPK3"/>
<evidence type="ECO:0000313" key="3">
    <source>
        <dbReference type="Proteomes" id="UP000076407"/>
    </source>
</evidence>
<sequence length="808" mass="90887">MRPEQMQLSYLEGIAPQQVSTVCSIVPNAAQNAARHVWPKKLPTFSGDPEEWPVFIRAYEDSTIACGFTAVENAIRLEECLRGPARELIRPKLRFPNATAAAIETMPAYKMEGSDFSEKFEEPTLKEFGMYMKKVVTKASRVATLSTSKEHGQVEAKVGRNVKGHVNVHDSSKGSTTTKLEPRKCFVCSSTEHVVRGCREFIESSPIQRLQTVERLKLCRKCLSNHSIEQCKTRYRCYINGCHKDDHHTLLHQVDVPQAIIQFHEKSKPAKSTLFKVVPVTLYNGDKQLETLAFIDEGSSLTLVESSVARKLGAEGITEPLQLAWTSDVTRTEPTSQRINLKISAQGVDTNFPLVGARTVQSLKLPVQGLDHCSISKYEHLRGIPVLNYGPAEPKVLIGLQNINLIAPIESRIGEPGEPIAVRSVLGWSVFPIILPKSHDLTRLILQEYHCKYGHSNSETVVNEVRQRFYVPNLRTMVSKAARDCQRCKIAKCQPQAPRMAPLPEQRLTPHVRPFSRVGIDYLGPIEVSVGRTKVKRYVAVFTCLVVRAIHLELVYDLSANACIMAIRRFVCRRGPPLEIFSDNGTNFVGASNELKKQLSEINNDCAETFTNTRTAWQFNPPAAPHMGGVWERLVRSVKEALTVLQDGRKLTDEILKTVLAESENLINSRPLTYVPQSTSDNEALTPNHFLLGSSSGSQDQAKTPTELGDALRNSYHRTQFLTDEFWKRWQQEYFPTLNRRTKWFNESKPVAEGDLVYVADGERRTWIRGRIQEVFKGKDGRIRSATVQTARGSTLKRPVHKLAVMEV</sequence>
<dbReference type="InterPro" id="IPR012337">
    <property type="entry name" value="RNaseH-like_sf"/>
</dbReference>
<dbReference type="EnsemblMetazoa" id="AQUA011805-RA">
    <property type="protein sequence ID" value="AQUA011805-PA"/>
    <property type="gene ID" value="AQUA011805"/>
</dbReference>
<dbReference type="InterPro" id="IPR001584">
    <property type="entry name" value="Integrase_cat-core"/>
</dbReference>
<evidence type="ECO:0000259" key="1">
    <source>
        <dbReference type="PROSITE" id="PS50994"/>
    </source>
</evidence>
<organism evidence="2 3">
    <name type="scientific">Anopheles quadriannulatus</name>
    <name type="common">Mosquito</name>
    <dbReference type="NCBI Taxonomy" id="34691"/>
    <lineage>
        <taxon>Eukaryota</taxon>
        <taxon>Metazoa</taxon>
        <taxon>Ecdysozoa</taxon>
        <taxon>Arthropoda</taxon>
        <taxon>Hexapoda</taxon>
        <taxon>Insecta</taxon>
        <taxon>Pterygota</taxon>
        <taxon>Neoptera</taxon>
        <taxon>Endopterygota</taxon>
        <taxon>Diptera</taxon>
        <taxon>Nematocera</taxon>
        <taxon>Culicoidea</taxon>
        <taxon>Culicidae</taxon>
        <taxon>Anophelinae</taxon>
        <taxon>Anopheles</taxon>
    </lineage>
</organism>
<dbReference type="Proteomes" id="UP000076407">
    <property type="component" value="Unassembled WGS sequence"/>
</dbReference>
<reference evidence="2" key="1">
    <citation type="submission" date="2020-05" db="UniProtKB">
        <authorList>
            <consortium name="EnsemblMetazoa"/>
        </authorList>
    </citation>
    <scope>IDENTIFICATION</scope>
    <source>
        <strain evidence="2">SANGQUA</strain>
    </source>
</reference>
<evidence type="ECO:0000313" key="2">
    <source>
        <dbReference type="EnsemblMetazoa" id="AQUA011805-PA"/>
    </source>
</evidence>
<feature type="domain" description="Integrase catalytic" evidence="1">
    <location>
        <begin position="510"/>
        <end position="695"/>
    </location>
</feature>
<dbReference type="Gene3D" id="1.10.340.70">
    <property type="match status" value="1"/>
</dbReference>
<dbReference type="PROSITE" id="PS50994">
    <property type="entry name" value="INTEGRASE"/>
    <property type="match status" value="1"/>
</dbReference>
<keyword evidence="3" id="KW-1185">Reference proteome</keyword>
<dbReference type="InterPro" id="IPR036397">
    <property type="entry name" value="RNaseH_sf"/>
</dbReference>